<dbReference type="SUPFAM" id="SSF52309">
    <property type="entry name" value="N-(deoxy)ribosyltransferase-like"/>
    <property type="match status" value="1"/>
</dbReference>
<dbReference type="EMBL" id="GG730046">
    <property type="protein sequence ID" value="EEZ92860.1"/>
    <property type="molecule type" value="Genomic_DNA"/>
</dbReference>
<name>D2EFG3_PARA4</name>
<proteinExistence type="predicted"/>
<organism evidence="2 3">
    <name type="scientific">Candidatus Parvarchaeum acidiphilum ARMAN-4</name>
    <dbReference type="NCBI Taxonomy" id="662760"/>
    <lineage>
        <taxon>Archaea</taxon>
        <taxon>Candidatus Parvarchaeota</taxon>
        <taxon>Candidatus Parvarchaeum</taxon>
    </lineage>
</organism>
<feature type="domain" description="DUF7768" evidence="1">
    <location>
        <begin position="61"/>
        <end position="166"/>
    </location>
</feature>
<dbReference type="Gene3D" id="3.40.50.10400">
    <property type="entry name" value="Hypothetical protein PA1492"/>
    <property type="match status" value="1"/>
</dbReference>
<dbReference type="Pfam" id="PF24963">
    <property type="entry name" value="DUF7768"/>
    <property type="match status" value="1"/>
</dbReference>
<evidence type="ECO:0000313" key="3">
    <source>
        <dbReference type="Proteomes" id="UP000009375"/>
    </source>
</evidence>
<dbReference type="Proteomes" id="UP000009375">
    <property type="component" value="Unassembled WGS sequence"/>
</dbReference>
<dbReference type="AlphaFoldDB" id="D2EFG3"/>
<dbReference type="InterPro" id="IPR056670">
    <property type="entry name" value="DUF7768"/>
</dbReference>
<reference evidence="2 3" key="1">
    <citation type="journal article" date="2010" name="Proc. Natl. Acad. Sci. U.S.A.">
        <title>Enigmatic, ultrasmall, uncultivated Archaea.</title>
        <authorList>
            <person name="Baker B.J."/>
            <person name="Comolli L.R."/>
            <person name="Dick G.J."/>
            <person name="Hauser L.J."/>
            <person name="Hyatt D."/>
            <person name="Dill B.D."/>
            <person name="Land M.L."/>
            <person name="Verberkmoes N.C."/>
            <person name="Hettich R.L."/>
            <person name="Banfield J.F."/>
        </authorList>
    </citation>
    <scope>NUCLEOTIDE SEQUENCE [LARGE SCALE GENOMIC DNA]</scope>
</reference>
<evidence type="ECO:0000259" key="1">
    <source>
        <dbReference type="Pfam" id="PF24963"/>
    </source>
</evidence>
<gene>
    <name evidence="2" type="ORF">BJBARM4_0481</name>
</gene>
<evidence type="ECO:0000313" key="2">
    <source>
        <dbReference type="EMBL" id="EEZ92860.1"/>
    </source>
</evidence>
<accession>D2EFG3</accession>
<protein>
    <recommendedName>
        <fullName evidence="1">DUF7768 domain-containing protein</fullName>
    </recommendedName>
</protein>
<sequence>MESLYDFIKKQDKLGLLSKQIEEGSNEKAQKTLVDIVFERTLYLVVQKRNNLENQIDRPLKVYIAGPYTPNNASMHDAAKIAHDNTVKAINYGIDAADKGHLPYIPHLSHFMHIYGYKALPYEYYTKADLEWLKDCDAILYYNHDIGNSKGADNELKTAIDSGKTIFFTIYEIPKYVPDKNRTIK</sequence>